<dbReference type="EMBL" id="CP056775">
    <property type="protein sequence ID" value="QRQ99870.1"/>
    <property type="molecule type" value="Genomic_DNA"/>
</dbReference>
<dbReference type="RefSeq" id="WP_204660634.1">
    <property type="nucleotide sequence ID" value="NZ_CP056775.1"/>
</dbReference>
<proteinExistence type="predicted"/>
<reference evidence="1 2" key="1">
    <citation type="submission" date="2020-06" db="EMBL/GenBank/DDBJ databases">
        <title>Dyadobacter sandarakinus sp. nov., isolated from the soil of the Arctic Yellow River Station.</title>
        <authorList>
            <person name="Zhang Y."/>
            <person name="Peng F."/>
        </authorList>
    </citation>
    <scope>NUCLEOTIDE SEQUENCE [LARGE SCALE GENOMIC DNA]</scope>
    <source>
        <strain evidence="1 2">Q3-56</strain>
    </source>
</reference>
<sequence>MKAVIRFILLLFLPGTLQASVVILNGLTHVHQVATANARVQGTIRVRNENAREARILIYRQDLLAACGGVAEYPEAGSHPRSLGNALKTNVDERIVGANEEYEITYTAQLDPHKVSTGTYWQVVMIEVAEPVKEQPRAGIQVNSKVRYAIQVVVDVGTYEGPRLSYENVVFDKVTSKQGLLKVMLKNNGSFASRANVVLEVYDTSGNKLKTTEPNTRMVYPGYCSTYEIPVSDLSKGKYDCVIIADTGKDLFGSNIALQIE</sequence>
<name>A0ABX7I4A3_9BACT</name>
<evidence type="ECO:0008006" key="3">
    <source>
        <dbReference type="Google" id="ProtNLM"/>
    </source>
</evidence>
<evidence type="ECO:0000313" key="1">
    <source>
        <dbReference type="EMBL" id="QRQ99870.1"/>
    </source>
</evidence>
<dbReference type="Proteomes" id="UP000612680">
    <property type="component" value="Chromosome"/>
</dbReference>
<evidence type="ECO:0000313" key="2">
    <source>
        <dbReference type="Proteomes" id="UP000612680"/>
    </source>
</evidence>
<gene>
    <name evidence="1" type="ORF">HWI92_02520</name>
</gene>
<protein>
    <recommendedName>
        <fullName evidence="3">DUF3324 domain-containing protein</fullName>
    </recommendedName>
</protein>
<keyword evidence="2" id="KW-1185">Reference proteome</keyword>
<accession>A0ABX7I4A3</accession>
<organism evidence="1 2">
    <name type="scientific">Dyadobacter sandarakinus</name>
    <dbReference type="NCBI Taxonomy" id="2747268"/>
    <lineage>
        <taxon>Bacteria</taxon>
        <taxon>Pseudomonadati</taxon>
        <taxon>Bacteroidota</taxon>
        <taxon>Cytophagia</taxon>
        <taxon>Cytophagales</taxon>
        <taxon>Spirosomataceae</taxon>
        <taxon>Dyadobacter</taxon>
    </lineage>
</organism>